<evidence type="ECO:0008006" key="3">
    <source>
        <dbReference type="Google" id="ProtNLM"/>
    </source>
</evidence>
<dbReference type="PANTHER" id="PTHR15394">
    <property type="entry name" value="SERINE HYDROLASE RBBP9"/>
    <property type="match status" value="1"/>
</dbReference>
<dbReference type="GO" id="GO:0016787">
    <property type="term" value="F:hydrolase activity"/>
    <property type="evidence" value="ECO:0007669"/>
    <property type="project" value="InterPro"/>
</dbReference>
<dbReference type="InterPro" id="IPR029058">
    <property type="entry name" value="AB_hydrolase_fold"/>
</dbReference>
<name>A0A285CI91_9BACI</name>
<keyword evidence="2" id="KW-1185">Reference proteome</keyword>
<protein>
    <recommendedName>
        <fullName evidence="3">Serine hydrolase</fullName>
    </recommendedName>
</protein>
<evidence type="ECO:0000313" key="2">
    <source>
        <dbReference type="Proteomes" id="UP000219546"/>
    </source>
</evidence>
<dbReference type="Pfam" id="PF06821">
    <property type="entry name" value="Ser_hydrolase"/>
    <property type="match status" value="1"/>
</dbReference>
<reference evidence="1 2" key="1">
    <citation type="submission" date="2017-08" db="EMBL/GenBank/DDBJ databases">
        <authorList>
            <person name="de Groot N.N."/>
        </authorList>
    </citation>
    <scope>NUCLEOTIDE SEQUENCE [LARGE SCALE GENOMIC DNA]</scope>
    <source>
        <strain evidence="1 2">JC228</strain>
    </source>
</reference>
<evidence type="ECO:0000313" key="1">
    <source>
        <dbReference type="EMBL" id="SNX67065.1"/>
    </source>
</evidence>
<dbReference type="Gene3D" id="3.40.50.1820">
    <property type="entry name" value="alpha/beta hydrolase"/>
    <property type="match status" value="1"/>
</dbReference>
<proteinExistence type="predicted"/>
<gene>
    <name evidence="1" type="ORF">SAMN05877753_101379</name>
</gene>
<sequence>MKKTVLFIHSAGPQDPEHGSSNLSAYLENELRDKYQFVIPKMPSPENPKYVRWKDQLEKELNMLNGEVILIGHSLGGSVLLKYLSEESYNLTFSGLFIISSPYWGLDKDWQSKEFTLQNNFEQNLPAIPHLFLYHSRDEDIVPFKHHKIYAEKLPQATSRELEGRQHLFHNGLPILVNDLKNV</sequence>
<dbReference type="RefSeq" id="WP_097156893.1">
    <property type="nucleotide sequence ID" value="NZ_JBEPMQ010000003.1"/>
</dbReference>
<dbReference type="AlphaFoldDB" id="A0A285CI91"/>
<organism evidence="1 2">
    <name type="scientific">Bacillus oleivorans</name>
    <dbReference type="NCBI Taxonomy" id="1448271"/>
    <lineage>
        <taxon>Bacteria</taxon>
        <taxon>Bacillati</taxon>
        <taxon>Bacillota</taxon>
        <taxon>Bacilli</taxon>
        <taxon>Bacillales</taxon>
        <taxon>Bacillaceae</taxon>
        <taxon>Bacillus</taxon>
    </lineage>
</organism>
<dbReference type="InterPro" id="IPR010662">
    <property type="entry name" value="RBBP9/YdeN"/>
</dbReference>
<dbReference type="SUPFAM" id="SSF53474">
    <property type="entry name" value="alpha/beta-Hydrolases"/>
    <property type="match status" value="1"/>
</dbReference>
<accession>A0A285CI91</accession>
<dbReference type="OrthoDB" id="9804993at2"/>
<dbReference type="EMBL" id="OAOP01000001">
    <property type="protein sequence ID" value="SNX67065.1"/>
    <property type="molecule type" value="Genomic_DNA"/>
</dbReference>
<dbReference type="Proteomes" id="UP000219546">
    <property type="component" value="Unassembled WGS sequence"/>
</dbReference>
<dbReference type="PANTHER" id="PTHR15394:SF3">
    <property type="entry name" value="SERINE HYDROLASE RBBP9"/>
    <property type="match status" value="1"/>
</dbReference>